<dbReference type="GO" id="GO:0005829">
    <property type="term" value="C:cytosol"/>
    <property type="evidence" value="ECO:0007669"/>
    <property type="project" value="TreeGrafter"/>
</dbReference>
<dbReference type="PROSITE" id="PS50164">
    <property type="entry name" value="GIY_YIG"/>
    <property type="match status" value="1"/>
</dbReference>
<sequence>MMKLEYAIVDIETTGGNARGSRMTEIAIRIHNGKEVIESFDSLINPEKDIPLAIFALTGIDNEMVRHAPVFGDIAKRVFEMLEGRIFVAHNVNFDYSFIKHQLAECGIKWAAKKLCTVRMARKIKPGHRSYSLGYLCDDLDIPILNRHRAGGDCEATAILFSRLLQWDEDGVIAGMIKKSSKDQRLPPNLPADQFEALPERPGVYYFHDLKGKVIYVGKALNIKKRVGQHFSGHNINPQRQNFMREIYAISSEICATELMALLLECAEIKRLWPAHNRALKKYEPKFGLFVYEDMAGYKRLAVGKLSKFHTCCMMVNREYDAVKLLSGLVDRYGIDTRLCSFTNTKLSRQDIAQTAIMAHLPPVDEHNALVESALEELQRCRPTFALFDKGRDGNEKSCVFIEKGNFYGMGYIDSGCQLSDIDDVRDNLTRYAGNHYMAQLIINYAERYPRKVMNLAHQ</sequence>
<dbReference type="OrthoDB" id="9803913at2"/>
<evidence type="ECO:0000313" key="4">
    <source>
        <dbReference type="EMBL" id="ERJ57357.1"/>
    </source>
</evidence>
<gene>
    <name evidence="4" type="ORF">M472_01120</name>
</gene>
<feature type="domain" description="GIY-YIG" evidence="3">
    <location>
        <begin position="200"/>
        <end position="278"/>
    </location>
</feature>
<dbReference type="eggNOG" id="COG0847">
    <property type="taxonomic scope" value="Bacteria"/>
</dbReference>
<comment type="subunit">
    <text evidence="2">DNA polymerase III contains a core (composed of alpha, epsilon and theta chains) that associates with a tau subunit. This core dimerizes to form the POLIII' complex. PolIII' associates with the gamma complex (composed of gamma, delta, delta', psi and chi chains) and with the beta chain to form the complete DNA polymerase III complex.</text>
</comment>
<dbReference type="SUPFAM" id="SSF53098">
    <property type="entry name" value="Ribonuclease H-like"/>
    <property type="match status" value="1"/>
</dbReference>
<evidence type="ECO:0000256" key="1">
    <source>
        <dbReference type="ARBA" id="ARBA00025483"/>
    </source>
</evidence>
<dbReference type="InterPro" id="IPR006054">
    <property type="entry name" value="DnaQ"/>
</dbReference>
<dbReference type="GO" id="GO:0003677">
    <property type="term" value="F:DNA binding"/>
    <property type="evidence" value="ECO:0007669"/>
    <property type="project" value="InterPro"/>
</dbReference>
<evidence type="ECO:0000259" key="3">
    <source>
        <dbReference type="PROSITE" id="PS50164"/>
    </source>
</evidence>
<dbReference type="InterPro" id="IPR035901">
    <property type="entry name" value="GIY-YIG_endonuc_sf"/>
</dbReference>
<evidence type="ECO:0000256" key="2">
    <source>
        <dbReference type="ARBA" id="ARBA00026073"/>
    </source>
</evidence>
<dbReference type="GO" id="GO:0008408">
    <property type="term" value="F:3'-5' exonuclease activity"/>
    <property type="evidence" value="ECO:0007669"/>
    <property type="project" value="TreeGrafter"/>
</dbReference>
<dbReference type="InterPro" id="IPR013520">
    <property type="entry name" value="Ribonucl_H"/>
</dbReference>
<dbReference type="CDD" id="cd06127">
    <property type="entry name" value="DEDDh"/>
    <property type="match status" value="1"/>
</dbReference>
<dbReference type="Gene3D" id="3.30.420.10">
    <property type="entry name" value="Ribonuclease H-like superfamily/Ribonuclease H"/>
    <property type="match status" value="1"/>
</dbReference>
<evidence type="ECO:0000313" key="5">
    <source>
        <dbReference type="Proteomes" id="UP000016584"/>
    </source>
</evidence>
<dbReference type="PANTHER" id="PTHR30231:SF37">
    <property type="entry name" value="EXODEOXYRIBONUCLEASE 10"/>
    <property type="match status" value="1"/>
</dbReference>
<dbReference type="NCBIfam" id="TIGR00573">
    <property type="entry name" value="dnaq"/>
    <property type="match status" value="1"/>
</dbReference>
<dbReference type="GO" id="GO:0045004">
    <property type="term" value="P:DNA replication proofreading"/>
    <property type="evidence" value="ECO:0007669"/>
    <property type="project" value="TreeGrafter"/>
</dbReference>
<dbReference type="InterPro" id="IPR000305">
    <property type="entry name" value="GIY-YIG_endonuc"/>
</dbReference>
<reference evidence="4 5" key="1">
    <citation type="journal article" date="2013" name="Genome Announc.">
        <title>The Draft Genome Sequence of Sphingomonas paucimobilis Strain HER1398 (Proteobacteria), Host to the Giant PAU Phage, Indicates That It Is a Member of the Genus Sphingobacterium (Bacteroidetes).</title>
        <authorList>
            <person name="White R.A.III."/>
            <person name="Suttle C.A."/>
        </authorList>
    </citation>
    <scope>NUCLEOTIDE SEQUENCE [LARGE SCALE GENOMIC DNA]</scope>
    <source>
        <strain evidence="4 5">HER1398</strain>
    </source>
</reference>
<name>U2HPF8_9SPHI</name>
<protein>
    <recommendedName>
        <fullName evidence="3">GIY-YIG domain-containing protein</fullName>
    </recommendedName>
</protein>
<dbReference type="STRING" id="1346330.M472_01120"/>
<dbReference type="GO" id="GO:0003887">
    <property type="term" value="F:DNA-directed DNA polymerase activity"/>
    <property type="evidence" value="ECO:0007669"/>
    <property type="project" value="InterPro"/>
</dbReference>
<dbReference type="GO" id="GO:0006289">
    <property type="term" value="P:nucleotide-excision repair"/>
    <property type="evidence" value="ECO:0007669"/>
    <property type="project" value="InterPro"/>
</dbReference>
<dbReference type="Pfam" id="PF00929">
    <property type="entry name" value="RNase_T"/>
    <property type="match status" value="1"/>
</dbReference>
<dbReference type="Proteomes" id="UP000016584">
    <property type="component" value="Unassembled WGS sequence"/>
</dbReference>
<accession>U2HPF8</accession>
<keyword evidence="5" id="KW-1185">Reference proteome</keyword>
<organism evidence="4 5">
    <name type="scientific">Sphingobacterium paucimobilis HER1398</name>
    <dbReference type="NCBI Taxonomy" id="1346330"/>
    <lineage>
        <taxon>Bacteria</taxon>
        <taxon>Pseudomonadati</taxon>
        <taxon>Bacteroidota</taxon>
        <taxon>Sphingobacteriia</taxon>
        <taxon>Sphingobacteriales</taxon>
        <taxon>Sphingobacteriaceae</taxon>
        <taxon>Sphingobacterium</taxon>
    </lineage>
</organism>
<dbReference type="InterPro" id="IPR012337">
    <property type="entry name" value="RNaseH-like_sf"/>
</dbReference>
<dbReference type="InterPro" id="IPR047296">
    <property type="entry name" value="GIY-YIG_UvrC_Cho"/>
</dbReference>
<dbReference type="Pfam" id="PF01541">
    <property type="entry name" value="GIY-YIG"/>
    <property type="match status" value="1"/>
</dbReference>
<dbReference type="InterPro" id="IPR036397">
    <property type="entry name" value="RNaseH_sf"/>
</dbReference>
<dbReference type="eggNOG" id="COG0322">
    <property type="taxonomic scope" value="Bacteria"/>
</dbReference>
<dbReference type="Gene3D" id="3.40.1440.10">
    <property type="entry name" value="GIY-YIG endonuclease"/>
    <property type="match status" value="1"/>
</dbReference>
<dbReference type="PATRIC" id="fig|1346330.5.peg.4087"/>
<dbReference type="CDD" id="cd10434">
    <property type="entry name" value="GIY-YIG_UvrC_Cho"/>
    <property type="match status" value="1"/>
</dbReference>
<dbReference type="SUPFAM" id="SSF82771">
    <property type="entry name" value="GIY-YIG endonuclease"/>
    <property type="match status" value="1"/>
</dbReference>
<comment type="caution">
    <text evidence="4">The sequence shown here is derived from an EMBL/GenBank/DDBJ whole genome shotgun (WGS) entry which is preliminary data.</text>
</comment>
<dbReference type="SMART" id="SM00479">
    <property type="entry name" value="EXOIII"/>
    <property type="match status" value="1"/>
</dbReference>
<dbReference type="PANTHER" id="PTHR30231">
    <property type="entry name" value="DNA POLYMERASE III SUBUNIT EPSILON"/>
    <property type="match status" value="1"/>
</dbReference>
<dbReference type="FunFam" id="3.30.420.10:FF:000045">
    <property type="entry name" value="3'-5' exonuclease DinG"/>
    <property type="match status" value="1"/>
</dbReference>
<dbReference type="AlphaFoldDB" id="U2HPF8"/>
<dbReference type="SMART" id="SM00465">
    <property type="entry name" value="GIYc"/>
    <property type="match status" value="1"/>
</dbReference>
<proteinExistence type="predicted"/>
<comment type="function">
    <text evidence="1">DNA polymerase III is a complex, multichain enzyme responsible for most of the replicative synthesis in bacteria. The epsilon subunit contain the editing function and is a proofreading 3'-5' exonuclease.</text>
</comment>
<dbReference type="EMBL" id="ATDL01000022">
    <property type="protein sequence ID" value="ERJ57357.1"/>
    <property type="molecule type" value="Genomic_DNA"/>
</dbReference>